<dbReference type="GO" id="GO:0044571">
    <property type="term" value="P:[2Fe-2S] cluster assembly"/>
    <property type="evidence" value="ECO:0007669"/>
    <property type="project" value="UniProtKB-UniRule"/>
</dbReference>
<dbReference type="FunFam" id="3.90.1150.10:FF:000002">
    <property type="entry name" value="Cysteine desulfurase IscS"/>
    <property type="match status" value="1"/>
</dbReference>
<evidence type="ECO:0000256" key="10">
    <source>
        <dbReference type="ARBA" id="ARBA00023014"/>
    </source>
</evidence>
<keyword evidence="6 12" id="KW-0001">2Fe-2S</keyword>
<dbReference type="Pfam" id="PF00266">
    <property type="entry name" value="Aminotran_5"/>
    <property type="match status" value="1"/>
</dbReference>
<gene>
    <name evidence="15" type="primary">iscS_1</name>
    <name evidence="12" type="synonym">iscS</name>
    <name evidence="15" type="ORF">REISMN_03015</name>
</gene>
<keyword evidence="16" id="KW-1185">Reference proteome</keyword>
<proteinExistence type="inferred from homology"/>
<dbReference type="RefSeq" id="WP_008579854.1">
    <property type="nucleotide sequence ID" value="NZ_CP113531.1"/>
</dbReference>
<comment type="pathway">
    <text evidence="3 12">Cofactor biosynthesis; iron-sulfur cluster biosynthesis.</text>
</comment>
<comment type="cofactor">
    <cofactor evidence="1 12 13">
        <name>pyridoxal 5'-phosphate</name>
        <dbReference type="ChEBI" id="CHEBI:597326"/>
    </cofactor>
</comment>
<feature type="binding site" evidence="12">
    <location>
        <position position="159"/>
    </location>
    <ligand>
        <name>pyridoxal 5'-phosphate</name>
        <dbReference type="ChEBI" id="CHEBI:597326"/>
    </ligand>
</feature>
<keyword evidence="9 12" id="KW-0408">Iron</keyword>
<dbReference type="InterPro" id="IPR015421">
    <property type="entry name" value="PyrdxlP-dep_Trfase_major"/>
</dbReference>
<evidence type="ECO:0000259" key="14">
    <source>
        <dbReference type="Pfam" id="PF00266"/>
    </source>
</evidence>
<feature type="binding site" evidence="12">
    <location>
        <begin position="79"/>
        <end position="80"/>
    </location>
    <ligand>
        <name>pyridoxal 5'-phosphate</name>
        <dbReference type="ChEBI" id="CHEBI:597326"/>
    </ligand>
</feature>
<keyword evidence="5 12" id="KW-0808">Transferase</keyword>
<dbReference type="InterPro" id="IPR015422">
    <property type="entry name" value="PyrdxlP-dep_Trfase_small"/>
</dbReference>
<evidence type="ECO:0000256" key="4">
    <source>
        <dbReference type="ARBA" id="ARBA00006490"/>
    </source>
</evidence>
<dbReference type="InterPro" id="IPR010240">
    <property type="entry name" value="Cys_deSase_IscS"/>
</dbReference>
<evidence type="ECO:0000256" key="2">
    <source>
        <dbReference type="ARBA" id="ARBA00003120"/>
    </source>
</evidence>
<dbReference type="PANTHER" id="PTHR11601">
    <property type="entry name" value="CYSTEINE DESULFURYLASE FAMILY MEMBER"/>
    <property type="match status" value="1"/>
</dbReference>
<dbReference type="FunFam" id="3.40.640.10:FF:000003">
    <property type="entry name" value="Cysteine desulfurase IscS"/>
    <property type="match status" value="1"/>
</dbReference>
<evidence type="ECO:0000256" key="9">
    <source>
        <dbReference type="ARBA" id="ARBA00023004"/>
    </source>
</evidence>
<dbReference type="AlphaFoldDB" id="A0A8E0WM37"/>
<dbReference type="EMBL" id="JFKF01000051">
    <property type="protein sequence ID" value="KDO03190.1"/>
    <property type="molecule type" value="Genomic_DNA"/>
</dbReference>
<keyword evidence="8 12" id="KW-0663">Pyridoxal phosphate</keyword>
<dbReference type="NCBIfam" id="TIGR02006">
    <property type="entry name" value="IscS"/>
    <property type="match status" value="1"/>
</dbReference>
<evidence type="ECO:0000256" key="12">
    <source>
        <dbReference type="HAMAP-Rule" id="MF_00331"/>
    </source>
</evidence>
<evidence type="ECO:0000256" key="3">
    <source>
        <dbReference type="ARBA" id="ARBA00005151"/>
    </source>
</evidence>
<comment type="similarity">
    <text evidence="4 12">Belongs to the class-V pyridoxal-phosphate-dependent aminotransferase family. NifS/IscS subfamily.</text>
</comment>
<feature type="active site" description="Cysteine persulfide intermediate" evidence="12">
    <location>
        <position position="333"/>
    </location>
</feature>
<dbReference type="UniPathway" id="UPA00266"/>
<dbReference type="GO" id="GO:0051537">
    <property type="term" value="F:2 iron, 2 sulfur cluster binding"/>
    <property type="evidence" value="ECO:0007669"/>
    <property type="project" value="UniProtKB-UniRule"/>
</dbReference>
<feature type="binding site" evidence="12">
    <location>
        <position position="247"/>
    </location>
    <ligand>
        <name>pyridoxal 5'-phosphate</name>
        <dbReference type="ChEBI" id="CHEBI:597326"/>
    </ligand>
</feature>
<evidence type="ECO:0000256" key="11">
    <source>
        <dbReference type="ARBA" id="ARBA00050776"/>
    </source>
</evidence>
<protein>
    <recommendedName>
        <fullName evidence="12">Cysteine desulfurase IscS</fullName>
        <ecNumber evidence="12">2.8.1.7</ecNumber>
    </recommendedName>
</protein>
<keyword evidence="10 12" id="KW-0411">Iron-sulfur</keyword>
<dbReference type="GO" id="GO:0031071">
    <property type="term" value="F:cysteine desulfurase activity"/>
    <property type="evidence" value="ECO:0007669"/>
    <property type="project" value="UniProtKB-UniRule"/>
</dbReference>
<feature type="modified residue" description="N6-(pyridoxal phosphate)lysine" evidence="12">
    <location>
        <position position="210"/>
    </location>
</feature>
<accession>A0A8E0WM37</accession>
<dbReference type="NCBIfam" id="NF010611">
    <property type="entry name" value="PRK14012.1"/>
    <property type="match status" value="1"/>
</dbReference>
<dbReference type="SUPFAM" id="SSF53383">
    <property type="entry name" value="PLP-dependent transferases"/>
    <property type="match status" value="1"/>
</dbReference>
<dbReference type="EC" id="2.8.1.7" evidence="12"/>
<dbReference type="HAMAP" id="MF_00331">
    <property type="entry name" value="Cys_desulf_IscS"/>
    <property type="match status" value="1"/>
</dbReference>
<dbReference type="PIRSF" id="PIRSF005572">
    <property type="entry name" value="NifS"/>
    <property type="match status" value="1"/>
</dbReference>
<evidence type="ECO:0000256" key="13">
    <source>
        <dbReference type="RuleBase" id="RU004504"/>
    </source>
</evidence>
<dbReference type="InterPro" id="IPR000192">
    <property type="entry name" value="Aminotrans_V_dom"/>
</dbReference>
<dbReference type="Gene3D" id="3.90.1150.10">
    <property type="entry name" value="Aspartate Aminotransferase, domain 1"/>
    <property type="match status" value="1"/>
</dbReference>
<dbReference type="GO" id="GO:0046872">
    <property type="term" value="F:metal ion binding"/>
    <property type="evidence" value="ECO:0007669"/>
    <property type="project" value="UniProtKB-KW"/>
</dbReference>
<feature type="binding site" evidence="12">
    <location>
        <position position="187"/>
    </location>
    <ligand>
        <name>pyridoxal 5'-phosphate</name>
        <dbReference type="ChEBI" id="CHEBI:597326"/>
    </ligand>
</feature>
<evidence type="ECO:0000256" key="5">
    <source>
        <dbReference type="ARBA" id="ARBA00022679"/>
    </source>
</evidence>
<keyword evidence="12" id="KW-0963">Cytoplasm</keyword>
<evidence type="ECO:0000256" key="1">
    <source>
        <dbReference type="ARBA" id="ARBA00001933"/>
    </source>
</evidence>
<feature type="domain" description="Aminotransferase class V" evidence="14">
    <location>
        <begin position="11"/>
        <end position="373"/>
    </location>
</feature>
<dbReference type="NCBIfam" id="NF002806">
    <property type="entry name" value="PRK02948.1"/>
    <property type="match status" value="1"/>
</dbReference>
<feature type="binding site" description="via persulfide group" evidence="12">
    <location>
        <position position="333"/>
    </location>
    <ligand>
        <name>[2Fe-2S] cluster</name>
        <dbReference type="ChEBI" id="CHEBI:190135"/>
        <note>ligand shared with IscU</note>
    </ligand>
</feature>
<comment type="subcellular location">
    <subcellularLocation>
        <location evidence="12">Cytoplasm</location>
    </subcellularLocation>
</comment>
<feature type="binding site" evidence="12">
    <location>
        <begin position="207"/>
        <end position="209"/>
    </location>
    <ligand>
        <name>pyridoxal 5'-phosphate</name>
        <dbReference type="ChEBI" id="CHEBI:597326"/>
    </ligand>
</feature>
<comment type="catalytic activity">
    <reaction evidence="11 12">
        <text>(sulfur carrier)-H + L-cysteine = (sulfur carrier)-SH + L-alanine</text>
        <dbReference type="Rhea" id="RHEA:43892"/>
        <dbReference type="Rhea" id="RHEA-COMP:14737"/>
        <dbReference type="Rhea" id="RHEA-COMP:14739"/>
        <dbReference type="ChEBI" id="CHEBI:29917"/>
        <dbReference type="ChEBI" id="CHEBI:35235"/>
        <dbReference type="ChEBI" id="CHEBI:57972"/>
        <dbReference type="ChEBI" id="CHEBI:64428"/>
        <dbReference type="EC" id="2.8.1.7"/>
    </reaction>
</comment>
<dbReference type="PANTHER" id="PTHR11601:SF34">
    <property type="entry name" value="CYSTEINE DESULFURASE"/>
    <property type="match status" value="1"/>
</dbReference>
<keyword evidence="7 12" id="KW-0479">Metal-binding</keyword>
<dbReference type="GO" id="GO:1990221">
    <property type="term" value="C:L-cysteine desulfurase complex"/>
    <property type="evidence" value="ECO:0007669"/>
    <property type="project" value="UniProtKB-ARBA"/>
</dbReference>
<evidence type="ECO:0000313" key="15">
    <source>
        <dbReference type="EMBL" id="KDO03190.1"/>
    </source>
</evidence>
<dbReference type="Gene3D" id="3.40.640.10">
    <property type="entry name" value="Type I PLP-dependent aspartate aminotransferase-like (Major domain)"/>
    <property type="match status" value="1"/>
</dbReference>
<evidence type="ECO:0000256" key="8">
    <source>
        <dbReference type="ARBA" id="ARBA00022898"/>
    </source>
</evidence>
<comment type="subunit">
    <text evidence="12">Homodimer. Forms a heterotetramer with IscU, interacts with other sulfur acceptors.</text>
</comment>
<dbReference type="GO" id="GO:0030170">
    <property type="term" value="F:pyridoxal phosphate binding"/>
    <property type="evidence" value="ECO:0007669"/>
    <property type="project" value="UniProtKB-UniRule"/>
</dbReference>
<dbReference type="Proteomes" id="UP000027161">
    <property type="component" value="Unassembled WGS sequence"/>
</dbReference>
<comment type="caution">
    <text evidence="15">The sequence shown here is derived from an EMBL/GenBank/DDBJ whole genome shotgun (WGS) entry which is preliminary data.</text>
</comment>
<sequence length="409" mass="45468">MNPQLDLTLPIYMDYQATTPLDPRVMEAMLPYFTTKFGNPHSRSHSFGWEAENAVEEARSRVARLIGADTKEIIFTSGATESNNLAIKGIAKFYGNKKNHIITIVSEHKCVLDACRHLEQEGIKITYLPIKPNGIIDLEILKEAITDQTMLVSVMAVNNEIGVVQPLKEIGKICRERGVFFHSDIAQGFGKIPIDVNEFNIDLASISGHKIYGPKGIGALYVRKKPRVRVTPLINGGGQERGMRSGTLPTPLIVGLGMAAEIAYSEMEKDTKHVNYLFDRFLNNIHSRISEVYLNGDKNQRYKGNLNLSFTGVEGESIILAIKDLAVSSGSACTSASLEPSYVLRSMGIGEELSHTSIRFGIGRFTTEQEVDYAVNLICSKIDKLRELSPLWEMIQEGIDLKKIKWAVH</sequence>
<evidence type="ECO:0000313" key="16">
    <source>
        <dbReference type="Proteomes" id="UP000027161"/>
    </source>
</evidence>
<comment type="function">
    <text evidence="12">Master enzyme that delivers sulfur to a number of partners involved in Fe-S cluster assembly, tRNA modification or cofactor biosynthesis. Catalyzes the removal of elemental sulfur atoms from cysteine to produce alanine. Functions as a sulfur delivery protein for Fe-S cluster synthesis onto IscU, an Fe-S scaffold assembly protein, as well as other S acceptor proteins.</text>
</comment>
<comment type="function">
    <text evidence="2">Catalyzes the removal of elemental sulfur atoms from cysteine to produce alanine. Seems to participate in the biosynthesis of the nitrogenase metalloclusters by providing the inorganic sulfur required for the Fe-S core formation.</text>
</comment>
<dbReference type="PROSITE" id="PS00595">
    <property type="entry name" value="AA_TRANSFER_CLASS_5"/>
    <property type="match status" value="1"/>
</dbReference>
<dbReference type="InterPro" id="IPR020578">
    <property type="entry name" value="Aminotrans_V_PyrdxlP_BS"/>
</dbReference>
<evidence type="ECO:0000256" key="6">
    <source>
        <dbReference type="ARBA" id="ARBA00022714"/>
    </source>
</evidence>
<dbReference type="InterPro" id="IPR016454">
    <property type="entry name" value="Cysteine_dSase"/>
</dbReference>
<reference evidence="15 16" key="1">
    <citation type="submission" date="2014-02" db="EMBL/GenBank/DDBJ databases">
        <title>Draft genome sequence of Rickettsia buchneri sp. nov. ISO7T.</title>
        <authorList>
            <person name="Felsheim R.F."/>
            <person name="Kurtti T.J."/>
            <person name="Munderloh U.G."/>
        </authorList>
    </citation>
    <scope>NUCLEOTIDE SEQUENCE [LARGE SCALE GENOMIC DNA]</scope>
    <source>
        <strain evidence="15 16">ISO7</strain>
    </source>
</reference>
<name>A0A8E0WM37_9RICK</name>
<evidence type="ECO:0000256" key="7">
    <source>
        <dbReference type="ARBA" id="ARBA00022723"/>
    </source>
</evidence>
<organism evidence="15 16">
    <name type="scientific">Rickettsia tamurae subsp. buchneri</name>
    <dbReference type="NCBI Taxonomy" id="1462938"/>
    <lineage>
        <taxon>Bacteria</taxon>
        <taxon>Pseudomonadati</taxon>
        <taxon>Pseudomonadota</taxon>
        <taxon>Alphaproteobacteria</taxon>
        <taxon>Rickettsiales</taxon>
        <taxon>Rickettsiaceae</taxon>
        <taxon>Rickettsieae</taxon>
        <taxon>Rickettsia</taxon>
        <taxon>spotted fever group</taxon>
    </lineage>
</organism>
<dbReference type="InterPro" id="IPR015424">
    <property type="entry name" value="PyrdxlP-dep_Trfase"/>
</dbReference>